<dbReference type="PANTHER" id="PTHR41786:SF1">
    <property type="entry name" value="6-HYDROXYMETHYLPTERIN DIPHOSPHOKINASE MPTE-LIKE DOMAIN-CONTAINING PROTEIN"/>
    <property type="match status" value="1"/>
</dbReference>
<evidence type="ECO:0000259" key="1">
    <source>
        <dbReference type="Pfam" id="PF01973"/>
    </source>
</evidence>
<dbReference type="AlphaFoldDB" id="A0A084JP40"/>
<dbReference type="EMBL" id="JPME01000010">
    <property type="protein sequence ID" value="KEZ90724.1"/>
    <property type="molecule type" value="Genomic_DNA"/>
</dbReference>
<dbReference type="Pfam" id="PF01973">
    <property type="entry name" value="MptE-like"/>
    <property type="match status" value="1"/>
</dbReference>
<feature type="domain" description="6-hydroxymethylpterin diphosphokinase MptE-like" evidence="1">
    <location>
        <begin position="168"/>
        <end position="336"/>
    </location>
</feature>
<dbReference type="OrthoDB" id="5291305at2"/>
<comment type="caution">
    <text evidence="2">The sequence shown here is derived from an EMBL/GenBank/DDBJ whole genome shotgun (WGS) entry which is preliminary data.</text>
</comment>
<name>A0A084JP40_9FIRM</name>
<dbReference type="Proteomes" id="UP000028525">
    <property type="component" value="Unassembled WGS sequence"/>
</dbReference>
<protein>
    <recommendedName>
        <fullName evidence="1">6-hydroxymethylpterin diphosphokinase MptE-like domain-containing protein</fullName>
    </recommendedName>
</protein>
<reference evidence="2 3" key="1">
    <citation type="submission" date="2014-07" db="EMBL/GenBank/DDBJ databases">
        <title>Draft genome of Clostridium celerecrescens 152B isolated from sediments associated with methane hydrate from Krishna Godavari basin.</title>
        <authorList>
            <person name="Honkalas V.S."/>
            <person name="Dabir A.P."/>
            <person name="Arora P."/>
            <person name="Dhakephalkar P.K."/>
        </authorList>
    </citation>
    <scope>NUCLEOTIDE SEQUENCE [LARGE SCALE GENOMIC DNA]</scope>
    <source>
        <strain evidence="2 3">152B</strain>
    </source>
</reference>
<evidence type="ECO:0000313" key="3">
    <source>
        <dbReference type="Proteomes" id="UP000028525"/>
    </source>
</evidence>
<gene>
    <name evidence="2" type="ORF">IO98_08295</name>
</gene>
<keyword evidence="3" id="KW-1185">Reference proteome</keyword>
<sequence>MKKYKTMDGYHVYRIKRNKKFFFLADQLDYKKEINQLLYTLEDLKFDSLIFLFGIDTGEYLQDLKKLLCAKNRVIIFEPNPGIFKKFDSKLADNISLVLFEENQVRQIFDNTIHFKNINNIYFYAFGNYSSIYKEEYDRLIEHLDWTIINAASQVELAKRFKKIFIQNMTANLMALNQSTPIHHYRSTNLNVPALVVSGGPSLDSNIRDMLVHKDQLDQYFIITGSRTAEALTKNGILPDMIVSVDPVDANFDMMKNCLNLEVPLAFYEYSNRYLVGNYKGDKIFISLLLSQTVKGFEQYQGVYCGGSVAHACIDIANMMGCSPIIFLGQDLAYTYNKHHADSAVFDYDKSLLYGATTIVKDVYGNPVGTTITLDHYRRRLEHYIAIYKDQKRIRFINCSYGADINGAPHKELSDVFKEETAGKQKKKCIPNQEIRIDSRKTIDALLCFIEEYRIKASQGLELCEIICSENQTKSLLIMEETDIDLQRILYIIKIVNDFENAADIIYLGGYFSEFVYEIKERTFDMSAKDYEKLTSDLQHQARAFKMYFEKMKEMLEEVKETILETVTEFYKPHIV</sequence>
<dbReference type="STRING" id="29354.IO98_08295"/>
<proteinExistence type="predicted"/>
<accession>A0A084JP40</accession>
<dbReference type="InterPro" id="IPR002826">
    <property type="entry name" value="MptE-like"/>
</dbReference>
<dbReference type="RefSeq" id="WP_038279981.1">
    <property type="nucleotide sequence ID" value="NZ_JPME01000010.1"/>
</dbReference>
<dbReference type="PANTHER" id="PTHR41786">
    <property type="entry name" value="MOTILITY ACCESSORY FACTOR MAF"/>
    <property type="match status" value="1"/>
</dbReference>
<evidence type="ECO:0000313" key="2">
    <source>
        <dbReference type="EMBL" id="KEZ90724.1"/>
    </source>
</evidence>
<organism evidence="2 3">
    <name type="scientific">Lacrimispora celerecrescens</name>
    <dbReference type="NCBI Taxonomy" id="29354"/>
    <lineage>
        <taxon>Bacteria</taxon>
        <taxon>Bacillati</taxon>
        <taxon>Bacillota</taxon>
        <taxon>Clostridia</taxon>
        <taxon>Lachnospirales</taxon>
        <taxon>Lachnospiraceae</taxon>
        <taxon>Lacrimispora</taxon>
    </lineage>
</organism>